<accession>A0A2G5C946</accession>
<dbReference type="STRING" id="218851.A0A2G5C946"/>
<dbReference type="PANTHER" id="PTHR36081:SF1">
    <property type="entry name" value="CELL WALL INTEGRITY_STRESS RESPONSE COMPONENT"/>
    <property type="match status" value="1"/>
</dbReference>
<evidence type="ECO:0000313" key="1">
    <source>
        <dbReference type="EMBL" id="PIA27790.1"/>
    </source>
</evidence>
<evidence type="ECO:0000313" key="2">
    <source>
        <dbReference type="Proteomes" id="UP000230069"/>
    </source>
</evidence>
<dbReference type="EMBL" id="KZ305092">
    <property type="protein sequence ID" value="PIA27790.1"/>
    <property type="molecule type" value="Genomic_DNA"/>
</dbReference>
<name>A0A2G5C946_AQUCA</name>
<dbReference type="PANTHER" id="PTHR36081">
    <property type="entry name" value="CELL WALL INTEGRITY/STRESS RESPONSE COMPONENT"/>
    <property type="match status" value="1"/>
</dbReference>
<dbReference type="InParanoid" id="A0A2G5C946"/>
<dbReference type="FunCoup" id="A0A2G5C946">
    <property type="interactions" value="827"/>
</dbReference>
<dbReference type="AlphaFoldDB" id="A0A2G5C946"/>
<sequence>MAFVHYMVATSPNLDYNHSITTTRLVSLPPVFSSSSSFWTKARKLSHLSRKTFSRGRFDHKASAKLPESEAVSAADAFTQFKHLLLPITDKNPYLAEGTRQAAATVAAFAKKYEADITVVVIDENPKESVPEHDTKLSSIRWHLSEGGFQEFRLIERLGEGKKPTAIIGEVADDLNLDLVVLSMEAIHSKHVDANLLAEFIPCPVLLLPL</sequence>
<dbReference type="OrthoDB" id="539659at2759"/>
<dbReference type="Proteomes" id="UP000230069">
    <property type="component" value="Unassembled WGS sequence"/>
</dbReference>
<reference evidence="1 2" key="1">
    <citation type="submission" date="2017-09" db="EMBL/GenBank/DDBJ databases">
        <title>WGS assembly of Aquilegia coerulea Goldsmith.</title>
        <authorList>
            <person name="Hodges S."/>
            <person name="Kramer E."/>
            <person name="Nordborg M."/>
            <person name="Tomkins J."/>
            <person name="Borevitz J."/>
            <person name="Derieg N."/>
            <person name="Yan J."/>
            <person name="Mihaltcheva S."/>
            <person name="Hayes R.D."/>
            <person name="Rokhsar D."/>
        </authorList>
    </citation>
    <scope>NUCLEOTIDE SEQUENCE [LARGE SCALE GENOMIC DNA]</scope>
    <source>
        <strain evidence="2">cv. Goldsmith</strain>
    </source>
</reference>
<keyword evidence="2" id="KW-1185">Reference proteome</keyword>
<protein>
    <recommendedName>
        <fullName evidence="3">UspA domain-containing protein</fullName>
    </recommendedName>
</protein>
<dbReference type="SUPFAM" id="SSF52402">
    <property type="entry name" value="Adenine nucleotide alpha hydrolases-like"/>
    <property type="match status" value="1"/>
</dbReference>
<organism evidence="1 2">
    <name type="scientific">Aquilegia coerulea</name>
    <name type="common">Rocky mountain columbine</name>
    <dbReference type="NCBI Taxonomy" id="218851"/>
    <lineage>
        <taxon>Eukaryota</taxon>
        <taxon>Viridiplantae</taxon>
        <taxon>Streptophyta</taxon>
        <taxon>Embryophyta</taxon>
        <taxon>Tracheophyta</taxon>
        <taxon>Spermatophyta</taxon>
        <taxon>Magnoliopsida</taxon>
        <taxon>Ranunculales</taxon>
        <taxon>Ranunculaceae</taxon>
        <taxon>Thalictroideae</taxon>
        <taxon>Aquilegia</taxon>
    </lineage>
</organism>
<proteinExistence type="predicted"/>
<evidence type="ECO:0008006" key="3">
    <source>
        <dbReference type="Google" id="ProtNLM"/>
    </source>
</evidence>
<gene>
    <name evidence="1" type="ORF">AQUCO_07500007v1</name>
</gene>